<evidence type="ECO:0000313" key="1">
    <source>
        <dbReference type="EMBL" id="KIO04550.1"/>
    </source>
</evidence>
<dbReference type="AlphaFoldDB" id="A0A0C3NUI6"/>
<accession>A0A0C3NUI6</accession>
<dbReference type="SUPFAM" id="SSF52540">
    <property type="entry name" value="P-loop containing nucleoside triphosphate hydrolases"/>
    <property type="match status" value="1"/>
</dbReference>
<gene>
    <name evidence="1" type="ORF">M404DRAFT_142538</name>
</gene>
<dbReference type="InParanoid" id="A0A0C3NUI6"/>
<reference evidence="1 2" key="1">
    <citation type="submission" date="2014-04" db="EMBL/GenBank/DDBJ databases">
        <authorList>
            <consortium name="DOE Joint Genome Institute"/>
            <person name="Kuo A."/>
            <person name="Kohler A."/>
            <person name="Costa M.D."/>
            <person name="Nagy L.G."/>
            <person name="Floudas D."/>
            <person name="Copeland A."/>
            <person name="Barry K.W."/>
            <person name="Cichocki N."/>
            <person name="Veneault-Fourrey C."/>
            <person name="LaButti K."/>
            <person name="Lindquist E.A."/>
            <person name="Lipzen A."/>
            <person name="Lundell T."/>
            <person name="Morin E."/>
            <person name="Murat C."/>
            <person name="Sun H."/>
            <person name="Tunlid A."/>
            <person name="Henrissat B."/>
            <person name="Grigoriev I.V."/>
            <person name="Hibbett D.S."/>
            <person name="Martin F."/>
            <person name="Nordberg H.P."/>
            <person name="Cantor M.N."/>
            <person name="Hua S.X."/>
        </authorList>
    </citation>
    <scope>NUCLEOTIDE SEQUENCE [LARGE SCALE GENOMIC DNA]</scope>
    <source>
        <strain evidence="1 2">Marx 270</strain>
    </source>
</reference>
<dbReference type="OrthoDB" id="2986975at2759"/>
<proteinExistence type="predicted"/>
<dbReference type="STRING" id="870435.A0A0C3NUI6"/>
<dbReference type="Proteomes" id="UP000054217">
    <property type="component" value="Unassembled WGS sequence"/>
</dbReference>
<dbReference type="EMBL" id="KN831970">
    <property type="protein sequence ID" value="KIO04550.1"/>
    <property type="molecule type" value="Genomic_DNA"/>
</dbReference>
<protein>
    <recommendedName>
        <fullName evidence="3">DNA helicase</fullName>
    </recommendedName>
</protein>
<dbReference type="HOGENOM" id="CLU_001324_7_0_1"/>
<sequence>MCGDFHQFPPVAVGPTETWQQKSDLPDKVDISVGMKVMVMQNVQTDLDITNGACGTIVHIILHPDESVPRSSGLLMELTHPPPYVLVKLDCTRMSKLPELNQAMIPIEPLEKNIQIKCNGPDSHMVTHLFKCCQYLMITTYAFMDYQAQGQTIPCILVDITTPPTGGLNLFNLYVALSRISRQDTI</sequence>
<dbReference type="InterPro" id="IPR027417">
    <property type="entry name" value="P-loop_NTPase"/>
</dbReference>
<evidence type="ECO:0008006" key="3">
    <source>
        <dbReference type="Google" id="ProtNLM"/>
    </source>
</evidence>
<organism evidence="1 2">
    <name type="scientific">Pisolithus tinctorius Marx 270</name>
    <dbReference type="NCBI Taxonomy" id="870435"/>
    <lineage>
        <taxon>Eukaryota</taxon>
        <taxon>Fungi</taxon>
        <taxon>Dikarya</taxon>
        <taxon>Basidiomycota</taxon>
        <taxon>Agaricomycotina</taxon>
        <taxon>Agaricomycetes</taxon>
        <taxon>Agaricomycetidae</taxon>
        <taxon>Boletales</taxon>
        <taxon>Sclerodermatineae</taxon>
        <taxon>Pisolithaceae</taxon>
        <taxon>Pisolithus</taxon>
    </lineage>
</organism>
<evidence type="ECO:0000313" key="2">
    <source>
        <dbReference type="Proteomes" id="UP000054217"/>
    </source>
</evidence>
<keyword evidence="2" id="KW-1185">Reference proteome</keyword>
<reference evidence="2" key="2">
    <citation type="submission" date="2015-01" db="EMBL/GenBank/DDBJ databases">
        <title>Evolutionary Origins and Diversification of the Mycorrhizal Mutualists.</title>
        <authorList>
            <consortium name="DOE Joint Genome Institute"/>
            <consortium name="Mycorrhizal Genomics Consortium"/>
            <person name="Kohler A."/>
            <person name="Kuo A."/>
            <person name="Nagy L.G."/>
            <person name="Floudas D."/>
            <person name="Copeland A."/>
            <person name="Barry K.W."/>
            <person name="Cichocki N."/>
            <person name="Veneault-Fourrey C."/>
            <person name="LaButti K."/>
            <person name="Lindquist E.A."/>
            <person name="Lipzen A."/>
            <person name="Lundell T."/>
            <person name="Morin E."/>
            <person name="Murat C."/>
            <person name="Riley R."/>
            <person name="Ohm R."/>
            <person name="Sun H."/>
            <person name="Tunlid A."/>
            <person name="Henrissat B."/>
            <person name="Grigoriev I.V."/>
            <person name="Hibbett D.S."/>
            <person name="Martin F."/>
        </authorList>
    </citation>
    <scope>NUCLEOTIDE SEQUENCE [LARGE SCALE GENOMIC DNA]</scope>
    <source>
        <strain evidence="2">Marx 270</strain>
    </source>
</reference>
<name>A0A0C3NUI6_PISTI</name>